<proteinExistence type="predicted"/>
<dbReference type="PRINTS" id="PR00449">
    <property type="entry name" value="RASTRNSFRMNG"/>
</dbReference>
<dbReference type="SMART" id="SM00175">
    <property type="entry name" value="RAB"/>
    <property type="match status" value="1"/>
</dbReference>
<evidence type="ECO:0000256" key="1">
    <source>
        <dbReference type="ARBA" id="ARBA00022741"/>
    </source>
</evidence>
<dbReference type="SMART" id="SM00173">
    <property type="entry name" value="RAS"/>
    <property type="match status" value="1"/>
</dbReference>
<name>A0A9P5NQY3_GYMJU</name>
<keyword evidence="2" id="KW-0342">GTP-binding</keyword>
<keyword evidence="1" id="KW-0547">Nucleotide-binding</keyword>
<dbReference type="GO" id="GO:0005525">
    <property type="term" value="F:GTP binding"/>
    <property type="evidence" value="ECO:0007669"/>
    <property type="project" value="UniProtKB-KW"/>
</dbReference>
<dbReference type="PANTHER" id="PTHR47977">
    <property type="entry name" value="RAS-RELATED PROTEIN RAB"/>
    <property type="match status" value="1"/>
</dbReference>
<dbReference type="OrthoDB" id="3051117at2759"/>
<dbReference type="CDD" id="cd00154">
    <property type="entry name" value="Rab"/>
    <property type="match status" value="1"/>
</dbReference>
<sequence length="243" mass="27192">MTGLSIPLEPVAQRLRNLYVDIIPLGTIASSCRCRDPKSETLVAQMPCPLPWSARKKRWKILLVGDREVGKTSFAYREFFDKMLFSEGHVKECAINERENCWVSLLDSWIVQNHYYDLDDDIPFYHGVILFYSITSKSSFQDVARTCRQVPFNPKQDPNLVCILVGTKSDLTSSREVTTEEGAALAKELGCQAFLETSAKSGANVDAAVLAMVEALRKAAAAARALDFMMPFRMVRDLLRGCG</sequence>
<dbReference type="Pfam" id="PF00071">
    <property type="entry name" value="Ras"/>
    <property type="match status" value="1"/>
</dbReference>
<dbReference type="SMART" id="SM00174">
    <property type="entry name" value="RHO"/>
    <property type="match status" value="1"/>
</dbReference>
<dbReference type="EMBL" id="JADNYJ010000031">
    <property type="protein sequence ID" value="KAF8903350.1"/>
    <property type="molecule type" value="Genomic_DNA"/>
</dbReference>
<dbReference type="SUPFAM" id="SSF52540">
    <property type="entry name" value="P-loop containing nucleoside triphosphate hydrolases"/>
    <property type="match status" value="1"/>
</dbReference>
<organism evidence="3 4">
    <name type="scientific">Gymnopilus junonius</name>
    <name type="common">Spectacular rustgill mushroom</name>
    <name type="synonym">Gymnopilus spectabilis subsp. junonius</name>
    <dbReference type="NCBI Taxonomy" id="109634"/>
    <lineage>
        <taxon>Eukaryota</taxon>
        <taxon>Fungi</taxon>
        <taxon>Dikarya</taxon>
        <taxon>Basidiomycota</taxon>
        <taxon>Agaricomycotina</taxon>
        <taxon>Agaricomycetes</taxon>
        <taxon>Agaricomycetidae</taxon>
        <taxon>Agaricales</taxon>
        <taxon>Agaricineae</taxon>
        <taxon>Hymenogastraceae</taxon>
        <taxon>Gymnopilus</taxon>
    </lineage>
</organism>
<dbReference type="PROSITE" id="PS51419">
    <property type="entry name" value="RAB"/>
    <property type="match status" value="1"/>
</dbReference>
<dbReference type="GO" id="GO:0003924">
    <property type="term" value="F:GTPase activity"/>
    <property type="evidence" value="ECO:0007669"/>
    <property type="project" value="InterPro"/>
</dbReference>
<protein>
    <submittedName>
        <fullName evidence="3">P-loop containing nucleoside triphosphate hydrolase protein</fullName>
    </submittedName>
</protein>
<gene>
    <name evidence="3" type="ORF">CPB84DRAFT_1774641</name>
</gene>
<dbReference type="InterPro" id="IPR001806">
    <property type="entry name" value="Small_GTPase"/>
</dbReference>
<dbReference type="Gene3D" id="3.40.50.300">
    <property type="entry name" value="P-loop containing nucleotide triphosphate hydrolases"/>
    <property type="match status" value="1"/>
</dbReference>
<dbReference type="PROSITE" id="PS51421">
    <property type="entry name" value="RAS"/>
    <property type="match status" value="1"/>
</dbReference>
<keyword evidence="4" id="KW-1185">Reference proteome</keyword>
<evidence type="ECO:0000313" key="4">
    <source>
        <dbReference type="Proteomes" id="UP000724874"/>
    </source>
</evidence>
<dbReference type="PROSITE" id="PS50007">
    <property type="entry name" value="PIPLC_X_DOMAIN"/>
    <property type="match status" value="1"/>
</dbReference>
<dbReference type="InterPro" id="IPR050227">
    <property type="entry name" value="Rab"/>
</dbReference>
<reference evidence="3" key="1">
    <citation type="submission" date="2020-11" db="EMBL/GenBank/DDBJ databases">
        <authorList>
            <consortium name="DOE Joint Genome Institute"/>
            <person name="Ahrendt S."/>
            <person name="Riley R."/>
            <person name="Andreopoulos W."/>
            <person name="LaButti K."/>
            <person name="Pangilinan J."/>
            <person name="Ruiz-duenas F.J."/>
            <person name="Barrasa J.M."/>
            <person name="Sanchez-Garcia M."/>
            <person name="Camarero S."/>
            <person name="Miyauchi S."/>
            <person name="Serrano A."/>
            <person name="Linde D."/>
            <person name="Babiker R."/>
            <person name="Drula E."/>
            <person name="Ayuso-Fernandez I."/>
            <person name="Pacheco R."/>
            <person name="Padilla G."/>
            <person name="Ferreira P."/>
            <person name="Barriuso J."/>
            <person name="Kellner H."/>
            <person name="Castanera R."/>
            <person name="Alfaro M."/>
            <person name="Ramirez L."/>
            <person name="Pisabarro A.G."/>
            <person name="Kuo A."/>
            <person name="Tritt A."/>
            <person name="Lipzen A."/>
            <person name="He G."/>
            <person name="Yan M."/>
            <person name="Ng V."/>
            <person name="Cullen D."/>
            <person name="Martin F."/>
            <person name="Rosso M.-N."/>
            <person name="Henrissat B."/>
            <person name="Hibbett D."/>
            <person name="Martinez A.T."/>
            <person name="Grigoriev I.V."/>
        </authorList>
    </citation>
    <scope>NUCLEOTIDE SEQUENCE</scope>
    <source>
        <strain evidence="3">AH 44721</strain>
    </source>
</reference>
<comment type="caution">
    <text evidence="3">The sequence shown here is derived from an EMBL/GenBank/DDBJ whole genome shotgun (WGS) entry which is preliminary data.</text>
</comment>
<keyword evidence="3" id="KW-0378">Hydrolase</keyword>
<evidence type="ECO:0000256" key="2">
    <source>
        <dbReference type="ARBA" id="ARBA00023134"/>
    </source>
</evidence>
<dbReference type="InterPro" id="IPR027417">
    <property type="entry name" value="P-loop_NTPase"/>
</dbReference>
<evidence type="ECO:0000313" key="3">
    <source>
        <dbReference type="EMBL" id="KAF8903350.1"/>
    </source>
</evidence>
<dbReference type="Proteomes" id="UP000724874">
    <property type="component" value="Unassembled WGS sequence"/>
</dbReference>
<accession>A0A9P5NQY3</accession>
<dbReference type="AlphaFoldDB" id="A0A9P5NQY3"/>